<dbReference type="OrthoDB" id="372405at2759"/>
<name>A0A1B1E3X3_9APIC</name>
<gene>
    <name evidence="3" type="ORF">PCOAH_00037800</name>
</gene>
<feature type="compositionally biased region" description="Basic and acidic residues" evidence="1">
    <location>
        <begin position="117"/>
        <end position="138"/>
    </location>
</feature>
<feature type="compositionally biased region" description="Acidic residues" evidence="1">
    <location>
        <begin position="139"/>
        <end position="149"/>
    </location>
</feature>
<feature type="chain" id="PRO_5008521545" evidence="2">
    <location>
        <begin position="19"/>
        <end position="200"/>
    </location>
</feature>
<keyword evidence="4" id="KW-1185">Reference proteome</keyword>
<organism evidence="3 4">
    <name type="scientific">Plasmodium coatneyi</name>
    <dbReference type="NCBI Taxonomy" id="208452"/>
    <lineage>
        <taxon>Eukaryota</taxon>
        <taxon>Sar</taxon>
        <taxon>Alveolata</taxon>
        <taxon>Apicomplexa</taxon>
        <taxon>Aconoidasida</taxon>
        <taxon>Haemosporida</taxon>
        <taxon>Plasmodiidae</taxon>
        <taxon>Plasmodium</taxon>
    </lineage>
</organism>
<evidence type="ECO:0000313" key="3">
    <source>
        <dbReference type="EMBL" id="ANQ09713.1"/>
    </source>
</evidence>
<dbReference type="RefSeq" id="XP_019916408.1">
    <property type="nucleotide sequence ID" value="XM_020060571.1"/>
</dbReference>
<dbReference type="EMBL" id="CP016250">
    <property type="protein sequence ID" value="ANQ09713.1"/>
    <property type="molecule type" value="Genomic_DNA"/>
</dbReference>
<evidence type="ECO:0000256" key="1">
    <source>
        <dbReference type="SAM" id="MobiDB-lite"/>
    </source>
</evidence>
<dbReference type="VEuPathDB" id="PlasmoDB:PCOAH_00037800"/>
<dbReference type="Proteomes" id="UP000092716">
    <property type="component" value="Chromosome 12"/>
</dbReference>
<dbReference type="GeneID" id="30910511"/>
<protein>
    <submittedName>
        <fullName evidence="3">Uncharacterized protein</fullName>
    </submittedName>
</protein>
<dbReference type="KEGG" id="pcot:PCOAH_00037800"/>
<feature type="signal peptide" evidence="2">
    <location>
        <begin position="1"/>
        <end position="18"/>
    </location>
</feature>
<keyword evidence="2" id="KW-0732">Signal</keyword>
<dbReference type="AlphaFoldDB" id="A0A1B1E3X3"/>
<proteinExistence type="predicted"/>
<reference evidence="4" key="1">
    <citation type="submission" date="2016-06" db="EMBL/GenBank/DDBJ databases">
        <title>First high quality genome sequence of Plasmodium coatneyi using continuous long reads from single molecule, real-time sequencing.</title>
        <authorList>
            <person name="Chien J.-T."/>
            <person name="Pakala S.B."/>
            <person name="Geraldo J.A."/>
            <person name="Lapp S.A."/>
            <person name="Barnwell J.W."/>
            <person name="Kissinger J.C."/>
            <person name="Galinski M.R."/>
            <person name="Humphrey J.C."/>
        </authorList>
    </citation>
    <scope>NUCLEOTIDE SEQUENCE [LARGE SCALE GENOMIC DNA]</scope>
    <source>
        <strain evidence="4">Hackeri</strain>
    </source>
</reference>
<evidence type="ECO:0000313" key="4">
    <source>
        <dbReference type="Proteomes" id="UP000092716"/>
    </source>
</evidence>
<feature type="region of interest" description="Disordered" evidence="1">
    <location>
        <begin position="117"/>
        <end position="154"/>
    </location>
</feature>
<sequence length="200" mass="21694">MPHHLTSFIAALTGSISSGTCCGCIPFSFSPVVTPAVASSTAPLSAAVPNTAIPAAVASQGAVSSSPVLTSAMAFFAPLLAFYKKYNIFEETKECTKEKVDKMCQCNLVTAEESYYHSEHLPNEEDYPDGRNKYKTVVDDPESNTSDDETTNKCNLNSEEIIKEEFESLSQDKSSPSSACSIHSFLEDPEEELFKNSSTY</sequence>
<accession>A0A1B1E3X3</accession>
<evidence type="ECO:0000256" key="2">
    <source>
        <dbReference type="SAM" id="SignalP"/>
    </source>
</evidence>